<dbReference type="Gene3D" id="1.10.10.10">
    <property type="entry name" value="Winged helix-like DNA-binding domain superfamily/Winged helix DNA-binding domain"/>
    <property type="match status" value="1"/>
</dbReference>
<dbReference type="PANTHER" id="PTHR30136">
    <property type="entry name" value="HELIX-TURN-HELIX TRANSCRIPTIONAL REGULATOR, ICLR FAMILY"/>
    <property type="match status" value="1"/>
</dbReference>
<dbReference type="SUPFAM" id="SSF55781">
    <property type="entry name" value="GAF domain-like"/>
    <property type="match status" value="1"/>
</dbReference>
<dbReference type="PANTHER" id="PTHR30136:SF24">
    <property type="entry name" value="HTH-TYPE TRANSCRIPTIONAL REPRESSOR ALLR"/>
    <property type="match status" value="1"/>
</dbReference>
<dbReference type="InterPro" id="IPR050707">
    <property type="entry name" value="HTH_MetabolicPath_Reg"/>
</dbReference>
<dbReference type="Pfam" id="PF09339">
    <property type="entry name" value="HTH_IclR"/>
    <property type="match status" value="1"/>
</dbReference>
<protein>
    <submittedName>
        <fullName evidence="6">DNA-binding IclR family transcriptional regulator</fullName>
    </submittedName>
</protein>
<keyword evidence="2 6" id="KW-0238">DNA-binding</keyword>
<feature type="domain" description="HTH iclR-type" evidence="4">
    <location>
        <begin position="8"/>
        <end position="65"/>
    </location>
</feature>
<accession>A0A840NL44</accession>
<feature type="domain" description="IclR-ED" evidence="5">
    <location>
        <begin position="66"/>
        <end position="249"/>
    </location>
</feature>
<evidence type="ECO:0000259" key="5">
    <source>
        <dbReference type="PROSITE" id="PS51078"/>
    </source>
</evidence>
<sequence length="252" mass="26878">MTSTTEGPGAVRKALRVLEALADHGRVTELAAATGLPKSTVHRLLQVLVETGFAHSDDTGYRTGDRVLALAGKVLYRFDPAAQADPALVRLRDDTGCTVHFAMRFGGELLYVHKVEPDKPYRMGSRIGMHLPWHTSAIGKAVLAELPADAVGELIGAGDLPARTANSLTTQRELHAQLDEVRAAGYALDDGENELGVRCTGACVRDHSGAVVGGVSVSTLALEHDMTRLREFGDRVRAAAMDVSTALGHQPR</sequence>
<dbReference type="GO" id="GO:0045892">
    <property type="term" value="P:negative regulation of DNA-templated transcription"/>
    <property type="evidence" value="ECO:0007669"/>
    <property type="project" value="TreeGrafter"/>
</dbReference>
<dbReference type="RefSeq" id="WP_184483543.1">
    <property type="nucleotide sequence ID" value="NZ_JACHIV010000001.1"/>
</dbReference>
<dbReference type="AlphaFoldDB" id="A0A840NL44"/>
<dbReference type="InterPro" id="IPR005471">
    <property type="entry name" value="Tscrpt_reg_IclR_N"/>
</dbReference>
<dbReference type="Proteomes" id="UP000580474">
    <property type="component" value="Unassembled WGS sequence"/>
</dbReference>
<dbReference type="Gene3D" id="3.30.450.40">
    <property type="match status" value="1"/>
</dbReference>
<name>A0A840NL44_9PSEU</name>
<dbReference type="EMBL" id="JACHIV010000001">
    <property type="protein sequence ID" value="MBB5072294.1"/>
    <property type="molecule type" value="Genomic_DNA"/>
</dbReference>
<comment type="caution">
    <text evidence="6">The sequence shown here is derived from an EMBL/GenBank/DDBJ whole genome shotgun (WGS) entry which is preliminary data.</text>
</comment>
<dbReference type="GO" id="GO:0003700">
    <property type="term" value="F:DNA-binding transcription factor activity"/>
    <property type="evidence" value="ECO:0007669"/>
    <property type="project" value="TreeGrafter"/>
</dbReference>
<dbReference type="CDD" id="cd00090">
    <property type="entry name" value="HTH_ARSR"/>
    <property type="match status" value="1"/>
</dbReference>
<dbReference type="GO" id="GO:0003677">
    <property type="term" value="F:DNA binding"/>
    <property type="evidence" value="ECO:0007669"/>
    <property type="project" value="UniProtKB-KW"/>
</dbReference>
<evidence type="ECO:0000256" key="1">
    <source>
        <dbReference type="ARBA" id="ARBA00023015"/>
    </source>
</evidence>
<keyword evidence="3" id="KW-0804">Transcription</keyword>
<dbReference type="Pfam" id="PF01614">
    <property type="entry name" value="IclR_C"/>
    <property type="match status" value="1"/>
</dbReference>
<evidence type="ECO:0000313" key="7">
    <source>
        <dbReference type="Proteomes" id="UP000580474"/>
    </source>
</evidence>
<keyword evidence="7" id="KW-1185">Reference proteome</keyword>
<proteinExistence type="predicted"/>
<dbReference type="SMART" id="SM00346">
    <property type="entry name" value="HTH_ICLR"/>
    <property type="match status" value="1"/>
</dbReference>
<evidence type="ECO:0000259" key="4">
    <source>
        <dbReference type="PROSITE" id="PS51077"/>
    </source>
</evidence>
<evidence type="ECO:0000256" key="3">
    <source>
        <dbReference type="ARBA" id="ARBA00023163"/>
    </source>
</evidence>
<keyword evidence="1" id="KW-0805">Transcription regulation</keyword>
<gene>
    <name evidence="6" type="ORF">BJ969_005382</name>
</gene>
<evidence type="ECO:0000313" key="6">
    <source>
        <dbReference type="EMBL" id="MBB5072294.1"/>
    </source>
</evidence>
<dbReference type="SUPFAM" id="SSF46785">
    <property type="entry name" value="Winged helix' DNA-binding domain"/>
    <property type="match status" value="1"/>
</dbReference>
<dbReference type="InterPro" id="IPR036388">
    <property type="entry name" value="WH-like_DNA-bd_sf"/>
</dbReference>
<organism evidence="6 7">
    <name type="scientific">Saccharopolyspora gloriosae</name>
    <dbReference type="NCBI Taxonomy" id="455344"/>
    <lineage>
        <taxon>Bacteria</taxon>
        <taxon>Bacillati</taxon>
        <taxon>Actinomycetota</taxon>
        <taxon>Actinomycetes</taxon>
        <taxon>Pseudonocardiales</taxon>
        <taxon>Pseudonocardiaceae</taxon>
        <taxon>Saccharopolyspora</taxon>
    </lineage>
</organism>
<dbReference type="InterPro" id="IPR014757">
    <property type="entry name" value="Tscrpt_reg_IclR_C"/>
</dbReference>
<dbReference type="InterPro" id="IPR029016">
    <property type="entry name" value="GAF-like_dom_sf"/>
</dbReference>
<dbReference type="PROSITE" id="PS51077">
    <property type="entry name" value="HTH_ICLR"/>
    <property type="match status" value="1"/>
</dbReference>
<evidence type="ECO:0000256" key="2">
    <source>
        <dbReference type="ARBA" id="ARBA00023125"/>
    </source>
</evidence>
<dbReference type="InterPro" id="IPR011991">
    <property type="entry name" value="ArsR-like_HTH"/>
</dbReference>
<dbReference type="InterPro" id="IPR036390">
    <property type="entry name" value="WH_DNA-bd_sf"/>
</dbReference>
<dbReference type="PROSITE" id="PS51078">
    <property type="entry name" value="ICLR_ED"/>
    <property type="match status" value="1"/>
</dbReference>
<reference evidence="6 7" key="1">
    <citation type="submission" date="2020-08" db="EMBL/GenBank/DDBJ databases">
        <title>Sequencing the genomes of 1000 actinobacteria strains.</title>
        <authorList>
            <person name="Klenk H.-P."/>
        </authorList>
    </citation>
    <scope>NUCLEOTIDE SEQUENCE [LARGE SCALE GENOMIC DNA]</scope>
    <source>
        <strain evidence="6 7">DSM 45582</strain>
    </source>
</reference>